<dbReference type="GeneID" id="5478787"/>
<feature type="domain" description="Tyrosine-protein kinase ephrin type A/B receptor-like" evidence="4">
    <location>
        <begin position="1403"/>
        <end position="1448"/>
    </location>
</feature>
<evidence type="ECO:0000256" key="3">
    <source>
        <dbReference type="SAM" id="SignalP"/>
    </source>
</evidence>
<organism evidence="5 6">
    <name type="scientific">Babesia bovis</name>
    <dbReference type="NCBI Taxonomy" id="5865"/>
    <lineage>
        <taxon>Eukaryota</taxon>
        <taxon>Sar</taxon>
        <taxon>Alveolata</taxon>
        <taxon>Apicomplexa</taxon>
        <taxon>Aconoidasida</taxon>
        <taxon>Piroplasmida</taxon>
        <taxon>Babesiidae</taxon>
        <taxon>Babesia</taxon>
    </lineage>
</organism>
<feature type="transmembrane region" description="Helical" evidence="2">
    <location>
        <begin position="2343"/>
        <end position="2363"/>
    </location>
</feature>
<dbReference type="Proteomes" id="UP000002173">
    <property type="component" value="Unassembled WGS sequence"/>
</dbReference>
<feature type="coiled-coil region" evidence="1">
    <location>
        <begin position="2834"/>
        <end position="2887"/>
    </location>
</feature>
<evidence type="ECO:0000256" key="2">
    <source>
        <dbReference type="SAM" id="Phobius"/>
    </source>
</evidence>
<dbReference type="SUPFAM" id="SSF57184">
    <property type="entry name" value="Growth factor receptor domain"/>
    <property type="match status" value="3"/>
</dbReference>
<keyword evidence="2" id="KW-1133">Transmembrane helix</keyword>
<feature type="domain" description="Tyrosine-protein kinase ephrin type A/B receptor-like" evidence="4">
    <location>
        <begin position="1242"/>
        <end position="1293"/>
    </location>
</feature>
<accession>A7AR16</accession>
<keyword evidence="2" id="KW-0812">Transmembrane</keyword>
<dbReference type="Pfam" id="PF07699">
    <property type="entry name" value="Ephrin_rec_like"/>
    <property type="match status" value="4"/>
</dbReference>
<keyword evidence="6" id="KW-1185">Reference proteome</keyword>
<reference evidence="6" key="2">
    <citation type="journal article" date="2020" name="Data Brief">
        <title>Transcriptome dataset of Babesia bovis life stages within vertebrate and invertebrate hosts.</title>
        <authorList>
            <person name="Ueti M.W."/>
            <person name="Johnson W.C."/>
            <person name="Kappmeyer L.S."/>
            <person name="Herndon D.R."/>
            <person name="Mousel M.R."/>
            <person name="Reif K.E."/>
            <person name="Taus N.S."/>
            <person name="Ifeonu O.O."/>
            <person name="Silva J.C."/>
            <person name="Suarez C.E."/>
            <person name="Brayton K.A."/>
        </authorList>
    </citation>
    <scope>NUCLEOTIDE SEQUENCE [LARGE SCALE GENOMIC DNA]</scope>
</reference>
<dbReference type="InterPro" id="IPR009030">
    <property type="entry name" value="Growth_fac_rcpt_cys_sf"/>
</dbReference>
<dbReference type="eggNOG" id="KOG1217">
    <property type="taxonomic scope" value="Eukaryota"/>
</dbReference>
<keyword evidence="2" id="KW-0472">Membrane</keyword>
<gene>
    <name evidence="5" type="ORF">BBOV_IV006260</name>
</gene>
<feature type="transmembrane region" description="Helical" evidence="2">
    <location>
        <begin position="2244"/>
        <end position="2262"/>
    </location>
</feature>
<reference evidence="5 6" key="1">
    <citation type="journal article" date="2007" name="PLoS Pathog.">
        <title>Genome sequence of Babesia bovis and comparative analysis of apicomplexan hemoprotozoa.</title>
        <authorList>
            <person name="Brayton K.A."/>
            <person name="Lau A.O.T."/>
            <person name="Herndon D.R."/>
            <person name="Hannick L."/>
            <person name="Kappmeyer L.S."/>
            <person name="Berens S.J."/>
            <person name="Bidwell S.L."/>
            <person name="Brown W.C."/>
            <person name="Crabtree J."/>
            <person name="Fadrosh D."/>
            <person name="Feldblum T."/>
            <person name="Forberger H.A."/>
            <person name="Haas B.J."/>
            <person name="Howell J.M."/>
            <person name="Khouri H."/>
            <person name="Koo H."/>
            <person name="Mann D.J."/>
            <person name="Norimine J."/>
            <person name="Paulsen I.T."/>
            <person name="Radune D."/>
            <person name="Ren Q."/>
            <person name="Smith R.K. Jr."/>
            <person name="Suarez C.E."/>
            <person name="White O."/>
            <person name="Wortman J.R."/>
            <person name="Knowles D.P. Jr."/>
            <person name="McElwain T.F."/>
            <person name="Nene V.M."/>
        </authorList>
    </citation>
    <scope>NUCLEOTIDE SEQUENCE [LARGE SCALE GENOMIC DNA]</scope>
    <source>
        <strain evidence="5">T2Bo</strain>
    </source>
</reference>
<feature type="domain" description="Tyrosine-protein kinase ephrin type A/B receptor-like" evidence="4">
    <location>
        <begin position="1520"/>
        <end position="1560"/>
    </location>
</feature>
<feature type="transmembrane region" description="Helical" evidence="2">
    <location>
        <begin position="2533"/>
        <end position="2555"/>
    </location>
</feature>
<dbReference type="PANTHER" id="PTHR46104:SF1">
    <property type="entry name" value="GENE 9195-RELATED"/>
    <property type="match status" value="1"/>
</dbReference>
<proteinExistence type="predicted"/>
<dbReference type="Gene3D" id="2.10.50.10">
    <property type="entry name" value="Tumor Necrosis Factor Receptor, subunit A, domain 2"/>
    <property type="match status" value="5"/>
</dbReference>
<feature type="transmembrane region" description="Helical" evidence="2">
    <location>
        <begin position="2398"/>
        <end position="2421"/>
    </location>
</feature>
<feature type="transmembrane region" description="Helical" evidence="2">
    <location>
        <begin position="2149"/>
        <end position="2170"/>
    </location>
</feature>
<feature type="transmembrane region" description="Helical" evidence="2">
    <location>
        <begin position="2116"/>
        <end position="2137"/>
    </location>
</feature>
<feature type="transmembrane region" description="Helical" evidence="2">
    <location>
        <begin position="2508"/>
        <end position="2527"/>
    </location>
</feature>
<dbReference type="OMA" id="CIFIQGS"/>
<feature type="transmembrane region" description="Helical" evidence="2">
    <location>
        <begin position="2476"/>
        <end position="2496"/>
    </location>
</feature>
<protein>
    <submittedName>
        <fullName evidence="5">GCC2 and GCC3 domain containing protein</fullName>
    </submittedName>
</protein>
<dbReference type="CDD" id="cd00185">
    <property type="entry name" value="TNFRSF"/>
    <property type="match status" value="1"/>
</dbReference>
<keyword evidence="3" id="KW-0732">Signal</keyword>
<dbReference type="EMBL" id="AAXT01000002">
    <property type="protein sequence ID" value="EDO06985.1"/>
    <property type="molecule type" value="Genomic_DNA"/>
</dbReference>
<dbReference type="InParanoid" id="A7AR16"/>
<comment type="caution">
    <text evidence="5">The sequence shown here is derived from an EMBL/GenBank/DDBJ whole genome shotgun (WGS) entry which is preliminary data.</text>
</comment>
<evidence type="ECO:0000256" key="1">
    <source>
        <dbReference type="SAM" id="Coils"/>
    </source>
</evidence>
<dbReference type="KEGG" id="bbo:BBOV_IV006260"/>
<sequence length="2953" mass="332273">MAACWIGQVAWLLLATLSTVDYAISEERGWNLLNNSNSIVEPDTITNITEKDFWCIMGMKCILPSDWTAGLKNKNPIVTRSIKNPLAFPYYTIAFEDVASQNPVSTAVLKYQGPRTVMNTYENKVEYSLAQHQKDSQTRYYNDTYGASFLLPDSSTFAKFGDEMVHIVCDKERKYSTKPVLKSCHTFYILKSPSSITYGVDPNGDISILLKDFHSGPSVHLGFNLKTGNTTKYNVTAVATAYGNDRIVFLNAGVLEPSANAGIYNVYVYLIPCNPKDYGTQIDVLPLVKSTSIKKYTVGVKSGQILLTFYGLDASEKDLHFAVLSAINVNGTGSTCGNGNAQWYELGFKGTYCHSTEHLIEVLLPLHLGGEKVLICAALKKSNLIEDYRTPFALMMLDDKTDTMVAPVIVNVDALGRARIVLNKLIHPLSEVRLTPADGDILFGITKTMLAHSVAQSTSNFKVEEKLMTEISNVSLDHSAIFRRFHNKGISMHSASNLTYSPDFSYMVDSHAYWSSAAKFFPKLLFGVDKLYKISVCNRWDHPYCLAESDYSMKVGYLVPSPFVHKNMYAEWEQNSIVFYIPTTPLFPKVPHITMVKINPESVVDYDRICNSNAYAVAELINSMSFHAINAFHGIFAQPGVVYYQHKYRVTGIEEGYLYGVCYSFEGKERVNYNTVTTPDVKHTFRPPKGIKFKLLTILNPMRFNKNQRVSFRNLEVNAGPIFAISGMMNKIILRGIYMTSDLTYDCTKLFNSAGQKRPLSSVAPRADFESIFGIEPIFNRGIPDATDLPEGFWMPMDDKSWMVGQTRLFYRGKVNATKTTYKMCFCYQDACLHSGTMIYSPDHTYDVTRFINLSVLLRLSYGNHTCIYGREDLNCFKTISAMKAGLPVKMNLNDSKAQIKHVTFTHDGTYMLVLREGELYRYNENMKIDKMINLSKGAERVFDFPNMAMFLLSDGTIRYRYGTDPFDFNKPGAAWPLRDLTRAFLDVMAFKKIRLPSVRNRIIALDIHPADDSGKYHIFYVDDAFMLSHSIVNIYEAMDNNEAVGVLSSTASVGNFVASDVVQNVVVKATTRQDDGKRQTFLFVHTYGLPHLSIYTVTGRRMELHGQMRTTGKIVDLVVGKNYLMGLTSDISPRGEITHNIIEIPLNRLINTSLHYPDIPRALYLGTEYKFNPVSTAYQSKNYYTKQKQELEQYGLTLDANTGTISGTPQKIGIINVKIKGVGDFHSAYSRVTFIFICQEGTTLDATQSNCVKCAKGTYWSMTKDSVSCLKCTDHIKNSTTINDGSKSVSDCLCPPGTYLKDLECIPCPLGTTSNSYGSENCPIIADAEKGHSSFDNMPSAISCKAGTFLKGDACVPCTVGYYCLGGILQPFRCSHGMTTERAGAKSGDDCLCDAGYEWSDGRCVPCGRTSYKENIGNNRCTPCPSVDDAKGMVYTPSFGSTSIRECIHCTPGYYYDANRLHCIPCPADSFCPGKAIIPLFCPNNTVTNGTNAGGRNDCLCVKGYGYASTARFILSLDNSCTICPVNTFQHVNGTNMPCLQCPKNTYTVANGSVSLSDCLPGPGFYIAGGDGFKTMTTRLESIEPSQLQASSVKCVANVEFDDSFSVTVLAKSLQVCIDMCKNNIYCRYVYYGDSETGVAHNDIVLSGEVTYIAYRPCKMFMYYERISVPSIVKTMQPFDKRIHRYQVLCEIFRGVNTFEPDKLVVRRCPMNHYCPGGDKFGKYQCPENSTTLMDGANNSSHCLCLPGFELSTSSSVKRCVSCKEGFYKDNTSNARCLPCPPMMTTTGRGAVSASQCVCNVGYFATTSNTMMRQLSRARMLPPVLPRRSRLTEFMKNNFNFSGEGDTSDILANITCKRCPDGYVCPGKWLPNSEYVVHNPPISCPDGSAVPQLSASANSLRKCICKPGYGAGTAFRDDVFLSCQKCAPGTFSETYSTSTCHGRCNDYAISFPGASSFKDCFCLPGRFMTLQLIENKEKFVCKKCSDGTICPGGFTVRQSGATIPDNLKEAIFSHTPQYPRMGYMAIFKRQRAEGSDIQWLPNKHDTYINEPPTPSQFGKYEHVADIHPCVYSNRCNSFGKGGCSEGSYGYLCGKCAPGFDARYLQSDCVRCKHPLFELLDLFVPRLILMFLVCLICHMNNRATTDGNFSIIAIFKIWYIFELSLIPLGMQQLTTSSSLVRFYNLYHNYFFKPILLYVHNERLNCWRPAIHRIWQILRSWGVPLPPADTHEDLDYNHIWYMQRFLGLAKPLIDALLLCILYYPCRLLYSRVESWSASSSRRISLDERIFSLTRRVNNENEEIKDKEEAALCLKTLDDPSAHETIGMAYIKHRKRGKVFLIQQLMLLMAFHLPSVVVNSLAMLWCGSVKYKDGDAVKVLMHLPEQICDPNNRLFFIGRIVGLANLGLWLLMLAVLFVALANYKYGSRSWNTIFMAGSDTNCRWWDAVHLSRQFLIAVLIVCHYGIRPKGDTEYMRAACYFILHFIYVTLHLTFSPYDKRNNESFNNLESLVLFSNLCMCIFIQGSYFYDFSDFGGFPIVVSLLVHVKIIWTIMLEYGHIQFANMKNNGKGELANMIIDFFSFAFEHRTANVYYDYKNDNLVMESSKIQEPYRSFYYNLVTRPLLKLAHLTGISMKGTEKRKSYSYSLQNRDFLVECIRNTIQRCSVLRQDVVLSDKWFYFITRYVFWYCHCLHVDLFDDKLSDNDLFHKIVLSHFSPQENISDAALSNFFVNFPIKRLSAHNAFHHNGDICDGKCAIFAGSKRKRKVEEVAESLLVECLFDTVYDLGPVTLVEFYLGLLSLNHFHESVLIRMFDAYRIHALYLKDERGFRLLREADALNENINNLKGEIEKTENGTAALQRHTLASDIEELETDIAKLNDTIDRERQVIMAGRAAAAVALNLHLGVDNIVSADLSYDDILSAISQQTNTATDPSDRRKGLLVDSFQMSKNKSVL</sequence>
<feature type="domain" description="Tyrosine-protein kinase ephrin type A/B receptor-like" evidence="4">
    <location>
        <begin position="1757"/>
        <end position="1798"/>
    </location>
</feature>
<evidence type="ECO:0000313" key="5">
    <source>
        <dbReference type="EMBL" id="EDO06985.1"/>
    </source>
</evidence>
<dbReference type="InterPro" id="IPR011641">
    <property type="entry name" value="Tyr-kin_ephrin_A/B_rcpt-like"/>
</dbReference>
<dbReference type="STRING" id="5865.A7AR16"/>
<keyword evidence="1" id="KW-0175">Coiled coil</keyword>
<evidence type="ECO:0000313" key="6">
    <source>
        <dbReference type="Proteomes" id="UP000002173"/>
    </source>
</evidence>
<dbReference type="SMART" id="SM01411">
    <property type="entry name" value="Ephrin_rec_like"/>
    <property type="match status" value="10"/>
</dbReference>
<evidence type="ECO:0000259" key="4">
    <source>
        <dbReference type="Pfam" id="PF07699"/>
    </source>
</evidence>
<dbReference type="VEuPathDB" id="PiroplasmaDB:BBOV_IV006260"/>
<dbReference type="PANTHER" id="PTHR46104">
    <property type="entry name" value="GENE 9195-RELATED-RELATED"/>
    <property type="match status" value="1"/>
</dbReference>
<feature type="chain" id="PRO_5002704771" evidence="3">
    <location>
        <begin position="26"/>
        <end position="2953"/>
    </location>
</feature>
<name>A7AR16_BABBO</name>
<feature type="signal peptide" evidence="3">
    <location>
        <begin position="1"/>
        <end position="25"/>
    </location>
</feature>
<reference evidence="6" key="3">
    <citation type="journal article" date="2021" name="Int. J. Parasitol.">
        <title>Comparative analysis of gene expression between Babesia bovis blood stages and kinetes allowed by improved genome annotation.</title>
        <authorList>
            <person name="Ueti M.W."/>
            <person name="Johnson W.C."/>
            <person name="Kappmeyer L.S."/>
            <person name="Herndon D.R."/>
            <person name="Mousel M.R."/>
            <person name="Reif K.E."/>
            <person name="Taus N.S."/>
            <person name="Ifeonu O.O."/>
            <person name="Silva J.C."/>
            <person name="Suarez C.E."/>
            <person name="Brayton K.A."/>
        </authorList>
    </citation>
    <scope>NUCLEOTIDE SEQUENCE [LARGE SCALE GENOMIC DNA]</scope>
</reference>